<keyword evidence="4" id="KW-1185">Reference proteome</keyword>
<keyword evidence="1" id="KW-0472">Membrane</keyword>
<evidence type="ECO:0000259" key="2">
    <source>
        <dbReference type="Pfam" id="PF13387"/>
    </source>
</evidence>
<keyword evidence="1" id="KW-0812">Transmembrane</keyword>
<proteinExistence type="predicted"/>
<dbReference type="Pfam" id="PF13387">
    <property type="entry name" value="Lnb_N"/>
    <property type="match status" value="1"/>
</dbReference>
<evidence type="ECO:0000256" key="1">
    <source>
        <dbReference type="SAM" id="Phobius"/>
    </source>
</evidence>
<accession>A0ABU8TMN1</accession>
<sequence length="325" mass="36179">MSRVLRVLSHVVFSLILIAGVAWTATAVWFHLSGGVQLSAYVGLGAGVLIVPALYWRSKVLSWGALIVAGLLVGGWYQTITPQQDRDWAADVSRGVTARIEGDQVTLGDIRDFEWTSPTEAKQNWVTRNYDLSKLETVDMITSVWSSSDIAHLLVSFGFSDGEHVVFSAEIRREVHETFNEIGGFFRQFELVLIGATERDIVKLRTNYRGENVSVFPVELTPAQRRTMFLSFVDLAQKLESKSAFYNTVKANCTTVVYQLAKTLQPNLPMDWRLVLSGHLPEYLFNLGVLGGEGSLDARRASAHISDRARQNVPGVAFSQLIRSE</sequence>
<name>A0ABU8TMN1_9HYPH</name>
<dbReference type="EMBL" id="JBAKIA010000011">
    <property type="protein sequence ID" value="MEJ8475435.1"/>
    <property type="molecule type" value="Genomic_DNA"/>
</dbReference>
<dbReference type="RefSeq" id="WP_340275520.1">
    <property type="nucleotide sequence ID" value="NZ_JBAKIA010000011.1"/>
</dbReference>
<feature type="transmembrane region" description="Helical" evidence="1">
    <location>
        <begin position="60"/>
        <end position="77"/>
    </location>
</feature>
<dbReference type="InterPro" id="IPR025178">
    <property type="entry name" value="Lnb_N"/>
</dbReference>
<feature type="domain" description="Lnb N-terminal periplasmic" evidence="2">
    <location>
        <begin position="122"/>
        <end position="278"/>
    </location>
</feature>
<comment type="caution">
    <text evidence="3">The sequence shown here is derived from an EMBL/GenBank/DDBJ whole genome shotgun (WGS) entry which is preliminary data.</text>
</comment>
<evidence type="ECO:0000313" key="4">
    <source>
        <dbReference type="Proteomes" id="UP001385499"/>
    </source>
</evidence>
<reference evidence="3 4" key="1">
    <citation type="submission" date="2024-02" db="EMBL/GenBank/DDBJ databases">
        <title>Roseibium algae sp. nov., isolated from marine alga (Grateloupia sp.), showing potential in myo-inositol conversion.</title>
        <authorList>
            <person name="Wang Y."/>
        </authorList>
    </citation>
    <scope>NUCLEOTIDE SEQUENCE [LARGE SCALE GENOMIC DNA]</scope>
    <source>
        <strain evidence="3 4">H3510</strain>
    </source>
</reference>
<keyword evidence="1" id="KW-1133">Transmembrane helix</keyword>
<organism evidence="3 4">
    <name type="scientific">Roseibium algae</name>
    <dbReference type="NCBI Taxonomy" id="3123038"/>
    <lineage>
        <taxon>Bacteria</taxon>
        <taxon>Pseudomonadati</taxon>
        <taxon>Pseudomonadota</taxon>
        <taxon>Alphaproteobacteria</taxon>
        <taxon>Hyphomicrobiales</taxon>
        <taxon>Stappiaceae</taxon>
        <taxon>Roseibium</taxon>
    </lineage>
</organism>
<evidence type="ECO:0000313" key="3">
    <source>
        <dbReference type="EMBL" id="MEJ8475435.1"/>
    </source>
</evidence>
<feature type="transmembrane region" description="Helical" evidence="1">
    <location>
        <begin position="12"/>
        <end position="32"/>
    </location>
</feature>
<gene>
    <name evidence="3" type="ORF">V6575_15170</name>
</gene>
<feature type="transmembrane region" description="Helical" evidence="1">
    <location>
        <begin position="38"/>
        <end position="55"/>
    </location>
</feature>
<dbReference type="Proteomes" id="UP001385499">
    <property type="component" value="Unassembled WGS sequence"/>
</dbReference>
<protein>
    <submittedName>
        <fullName evidence="3">DUF4105 domain-containing protein</fullName>
    </submittedName>
</protein>